<dbReference type="EMBL" id="KV896767">
    <property type="protein sequence ID" value="OON16692.1"/>
    <property type="molecule type" value="Genomic_DNA"/>
</dbReference>
<proteinExistence type="predicted"/>
<dbReference type="InterPro" id="IPR026847">
    <property type="entry name" value="VPS13"/>
</dbReference>
<evidence type="ECO:0000256" key="1">
    <source>
        <dbReference type="SAM" id="MobiDB-lite"/>
    </source>
</evidence>
<dbReference type="GO" id="GO:0045053">
    <property type="term" value="P:protein retention in Golgi apparatus"/>
    <property type="evidence" value="ECO:0007669"/>
    <property type="project" value="TreeGrafter"/>
</dbReference>
<accession>A0A1S8WQD7</accession>
<reference evidence="2 3" key="1">
    <citation type="submission" date="2015-03" db="EMBL/GenBank/DDBJ databases">
        <title>Draft genome of the nematode, Opisthorchis viverrini.</title>
        <authorList>
            <person name="Mitreva M."/>
        </authorList>
    </citation>
    <scope>NUCLEOTIDE SEQUENCE [LARGE SCALE GENOMIC DNA]</scope>
    <source>
        <strain evidence="2">Khon Kaen</strain>
    </source>
</reference>
<sequence>DIDEDKVFTLTDYLPQFTRLVIEVVRTAPSVQHVIVLRSGLTITNDLADGHQLLVGLQPPTAPFHSVPEDIWSSQLDDPNLPIQRIPVCLIDSGDTAAVPLNLAAVLSTGFGVLSFCPTLIPIGPCRNMSSVFSQMTGPSFAAYGWAGVSLPGATPAAQSETITGVAFSSSLPELSETEVAKHLDWTNLKQPGELIEAILVCRSSTATGQVGLLSATLDSAATPVSSPGASAPISYHRTQSIPRQYNMCLAMVRDNFPPDPLWTGLLSTSNRANPKCLPGHHITLGPIVRITNLLPCDLIYYFSGTMVKGSISAGADACVNEGELGLDVTLYRKVQLCGTLTVRARFLPGPIQLVLLRFRPSSSSPGRLYASNTEAARQRALTNIAAGQYDEHEEARSVSPLLFSFSNRNEGYLLRVRVGRGLAKTESADPSNSNGGFSPVWSPAISLDKSGVDMLQLKMVDSANRTSASIRRQSDGSLESVSSTSGQEKSEWDGGATLSYIGPATSVDYAMEEPLFNPVVALRVQASVGYTAPHIVKKTIHLIFFDQGGTSAAYDLDKIGLGRSLIYDNFVYLTVLGPLMDTAASSRCDSFSSDFVFDVRPSSHHVVYSSKIPGRRAQLWWLSDSGHIFHEGSSSPLEPGERSNLKPVLYKKQFVLDVDTGSDAAHRDDENRFVLDTDTIRQFEVARLVVSPLNKRRKQFQTWRIDQVLVSLPLGIGLSVVSAFAEELVYASLVNVRLSFCRAYSLDVFDKDWERFTEPASPPPSGGLNVACDVLQLDACSSPTTREPTPEVAQGSWTNEETDALASLLRRKSLSDYVRFSVDHMQVTVGPVYIQAEELLLLKLIQFWQHATSRLSTSNITPDYEDEQPLSRPNFSSSVDKSIPFWFDTLSISFIPLKLSVQTAKKSLTSSNLAGAKRLLPSLMSFSNAEVNLEPLLRSHVLGTSSYLIEQVVKHYKLQLRAHAINIFGSVDFLGNPLGFINDMTSGISGLVELDVGSLIRHVAHGVGDSAAKVAGSVSHLLNAISLDEEHQHERAAILGVRADASPLLEPNRSSQTSLDAFGSDSASYSSDYGADPLEGFELAQVSDLVPGIPIQSGETFAPLAAGVRGLVHGFVGGLTSMVTQPYKGMQEDQFKGFVTGFGRGILGTVTKPLGGILDLVSGVMTTISEATRFSSNVQPRRRRPRRSGLSKYALLPLAVYRLDESVAQLQLHRLTLFTSARSAPKSSRRYTSPPSTTSTEWLEIGEEVAVELEDSSAHPVESKEVIHALQSVSYAIHSTVDGAWLSHRFNYPECVFYVLPVQEAGVVAILTDRAIWCVSSQSLRGFVSSWPTDPNTPFERLPGPIFLLTEHATLMFMLPYHRLDHVRVKRSNFSLSNSSSTSESVYVVFTGDSGVSAQQLRCDHTSWAVQLTKRTRETQFRFLQAACSLFRPDLTLTPTAVNTNPTGRSIRHGGVPLVPGYPVALAYAPVYR</sequence>
<organism evidence="2 3">
    <name type="scientific">Opisthorchis viverrini</name>
    <name type="common">Southeast Asian liver fluke</name>
    <dbReference type="NCBI Taxonomy" id="6198"/>
    <lineage>
        <taxon>Eukaryota</taxon>
        <taxon>Metazoa</taxon>
        <taxon>Spiralia</taxon>
        <taxon>Lophotrochozoa</taxon>
        <taxon>Platyhelminthes</taxon>
        <taxon>Trematoda</taxon>
        <taxon>Digenea</taxon>
        <taxon>Opisthorchiida</taxon>
        <taxon>Opisthorchiata</taxon>
        <taxon>Opisthorchiidae</taxon>
        <taxon>Opisthorchis</taxon>
    </lineage>
</organism>
<dbReference type="PANTHER" id="PTHR16166">
    <property type="entry name" value="VACUOLAR PROTEIN SORTING-ASSOCIATED PROTEIN VPS13"/>
    <property type="match status" value="1"/>
</dbReference>
<evidence type="ECO:0000313" key="2">
    <source>
        <dbReference type="EMBL" id="OON16692.1"/>
    </source>
</evidence>
<dbReference type="GO" id="GO:0007005">
    <property type="term" value="P:mitochondrion organization"/>
    <property type="evidence" value="ECO:0007669"/>
    <property type="project" value="TreeGrafter"/>
</dbReference>
<dbReference type="GO" id="GO:0006623">
    <property type="term" value="P:protein targeting to vacuole"/>
    <property type="evidence" value="ECO:0007669"/>
    <property type="project" value="TreeGrafter"/>
</dbReference>
<keyword evidence="3" id="KW-1185">Reference proteome</keyword>
<feature type="region of interest" description="Disordered" evidence="1">
    <location>
        <begin position="467"/>
        <end position="493"/>
    </location>
</feature>
<dbReference type="PANTHER" id="PTHR16166:SF141">
    <property type="entry name" value="INTERMEMBRANE LIPID TRANSFER PROTEIN VPS13D"/>
    <property type="match status" value="1"/>
</dbReference>
<evidence type="ECO:0000313" key="3">
    <source>
        <dbReference type="Proteomes" id="UP000243686"/>
    </source>
</evidence>
<gene>
    <name evidence="2" type="ORF">X801_07485</name>
</gene>
<feature type="compositionally biased region" description="Polar residues" evidence="1">
    <location>
        <begin position="467"/>
        <end position="488"/>
    </location>
</feature>
<dbReference type="Proteomes" id="UP000243686">
    <property type="component" value="Unassembled WGS sequence"/>
</dbReference>
<protein>
    <submittedName>
        <fullName evidence="2">Uncharacterized protein</fullName>
    </submittedName>
</protein>
<feature type="non-terminal residue" evidence="2">
    <location>
        <position position="1"/>
    </location>
</feature>
<name>A0A1S8WQD7_OPIVI</name>